<proteinExistence type="predicted"/>
<gene>
    <name evidence="1" type="ORF">L21SP2_2467</name>
</gene>
<dbReference type="EMBL" id="CP006939">
    <property type="protein sequence ID" value="AHC15820.1"/>
    <property type="molecule type" value="Genomic_DNA"/>
</dbReference>
<accession>V5WJK6</accession>
<evidence type="ECO:0000313" key="2">
    <source>
        <dbReference type="Proteomes" id="UP000018680"/>
    </source>
</evidence>
<sequence length="41" mass="4876">MCIIQFIPSFMPPHYTDIMVLRLYRELPGDTFTKQRPAHPN</sequence>
<dbReference type="Proteomes" id="UP000018680">
    <property type="component" value="Chromosome"/>
</dbReference>
<dbReference type="KEGG" id="slr:L21SP2_2467"/>
<dbReference type="HOGENOM" id="CLU_3276422_0_0_12"/>
<organism evidence="1 2">
    <name type="scientific">Salinispira pacifica</name>
    <dbReference type="NCBI Taxonomy" id="1307761"/>
    <lineage>
        <taxon>Bacteria</taxon>
        <taxon>Pseudomonadati</taxon>
        <taxon>Spirochaetota</taxon>
        <taxon>Spirochaetia</taxon>
        <taxon>Spirochaetales</taxon>
        <taxon>Spirochaetaceae</taxon>
        <taxon>Salinispira</taxon>
    </lineage>
</organism>
<keyword evidence="2" id="KW-1185">Reference proteome</keyword>
<protein>
    <submittedName>
        <fullName evidence="1">Uncharacterized protein</fullName>
    </submittedName>
</protein>
<evidence type="ECO:0000313" key="1">
    <source>
        <dbReference type="EMBL" id="AHC15820.1"/>
    </source>
</evidence>
<reference evidence="1 2" key="1">
    <citation type="journal article" date="2015" name="Stand. Genomic Sci.">
        <title>Complete genome sequence and description of Salinispira pacifica gen. nov., sp. nov., a novel spirochaete isolated form a hypersaline microbial mat.</title>
        <authorList>
            <person name="Ben Hania W."/>
            <person name="Joseph M."/>
            <person name="Schumann P."/>
            <person name="Bunk B."/>
            <person name="Fiebig A."/>
            <person name="Sproer C."/>
            <person name="Klenk H.P."/>
            <person name="Fardeau M.L."/>
            <person name="Spring S."/>
        </authorList>
    </citation>
    <scope>NUCLEOTIDE SEQUENCE [LARGE SCALE GENOMIC DNA]</scope>
    <source>
        <strain evidence="1 2">L21-RPul-D2</strain>
    </source>
</reference>
<name>V5WJK6_9SPIO</name>
<dbReference type="AlphaFoldDB" id="V5WJK6"/>